<protein>
    <submittedName>
        <fullName evidence="2">Uncharacterized protein</fullName>
    </submittedName>
</protein>
<dbReference type="Proteomes" id="UP000015106">
    <property type="component" value="Chromosome 5"/>
</dbReference>
<dbReference type="Gramene" id="TuG1812G0500001255.01.T03">
    <property type="protein sequence ID" value="TuG1812G0500001255.01.T03"/>
    <property type="gene ID" value="TuG1812G0500001255.01"/>
</dbReference>
<dbReference type="AlphaFoldDB" id="A0A8R7UD99"/>
<evidence type="ECO:0000256" key="1">
    <source>
        <dbReference type="SAM" id="MobiDB-lite"/>
    </source>
</evidence>
<name>A0A8R7UD99_TRIUA</name>
<reference evidence="2" key="3">
    <citation type="submission" date="2022-06" db="UniProtKB">
        <authorList>
            <consortium name="EnsemblPlants"/>
        </authorList>
    </citation>
    <scope>IDENTIFICATION</scope>
</reference>
<feature type="region of interest" description="Disordered" evidence="1">
    <location>
        <begin position="1"/>
        <end position="103"/>
    </location>
</feature>
<dbReference type="EnsemblPlants" id="TuG1812G0500001255.01.T01">
    <property type="protein sequence ID" value="TuG1812G0500001255.01.T01"/>
    <property type="gene ID" value="TuG1812G0500001255.01"/>
</dbReference>
<dbReference type="Gramene" id="TuG1812G0500001255.01.T01">
    <property type="protein sequence ID" value="TuG1812G0500001255.01.T01"/>
    <property type="gene ID" value="TuG1812G0500001255.01"/>
</dbReference>
<reference evidence="3" key="1">
    <citation type="journal article" date="2013" name="Nature">
        <title>Draft genome of the wheat A-genome progenitor Triticum urartu.</title>
        <authorList>
            <person name="Ling H.Q."/>
            <person name="Zhao S."/>
            <person name="Liu D."/>
            <person name="Wang J."/>
            <person name="Sun H."/>
            <person name="Zhang C."/>
            <person name="Fan H."/>
            <person name="Li D."/>
            <person name="Dong L."/>
            <person name="Tao Y."/>
            <person name="Gao C."/>
            <person name="Wu H."/>
            <person name="Li Y."/>
            <person name="Cui Y."/>
            <person name="Guo X."/>
            <person name="Zheng S."/>
            <person name="Wang B."/>
            <person name="Yu K."/>
            <person name="Liang Q."/>
            <person name="Yang W."/>
            <person name="Lou X."/>
            <person name="Chen J."/>
            <person name="Feng M."/>
            <person name="Jian J."/>
            <person name="Zhang X."/>
            <person name="Luo G."/>
            <person name="Jiang Y."/>
            <person name="Liu J."/>
            <person name="Wang Z."/>
            <person name="Sha Y."/>
            <person name="Zhang B."/>
            <person name="Wu H."/>
            <person name="Tang D."/>
            <person name="Shen Q."/>
            <person name="Xue P."/>
            <person name="Zou S."/>
            <person name="Wang X."/>
            <person name="Liu X."/>
            <person name="Wang F."/>
            <person name="Yang Y."/>
            <person name="An X."/>
            <person name="Dong Z."/>
            <person name="Zhang K."/>
            <person name="Zhang X."/>
            <person name="Luo M.C."/>
            <person name="Dvorak J."/>
            <person name="Tong Y."/>
            <person name="Wang J."/>
            <person name="Yang H."/>
            <person name="Li Z."/>
            <person name="Wang D."/>
            <person name="Zhang A."/>
            <person name="Wang J."/>
        </authorList>
    </citation>
    <scope>NUCLEOTIDE SEQUENCE</scope>
    <source>
        <strain evidence="3">cv. G1812</strain>
    </source>
</reference>
<accession>A0A8R7UD99</accession>
<proteinExistence type="predicted"/>
<keyword evidence="3" id="KW-1185">Reference proteome</keyword>
<reference evidence="2" key="2">
    <citation type="submission" date="2018-03" db="EMBL/GenBank/DDBJ databases">
        <title>The Triticum urartu genome reveals the dynamic nature of wheat genome evolution.</title>
        <authorList>
            <person name="Ling H."/>
            <person name="Ma B."/>
            <person name="Shi X."/>
            <person name="Liu H."/>
            <person name="Dong L."/>
            <person name="Sun H."/>
            <person name="Cao Y."/>
            <person name="Gao Q."/>
            <person name="Zheng S."/>
            <person name="Li Y."/>
            <person name="Yu Y."/>
            <person name="Du H."/>
            <person name="Qi M."/>
            <person name="Li Y."/>
            <person name="Yu H."/>
            <person name="Cui Y."/>
            <person name="Wang N."/>
            <person name="Chen C."/>
            <person name="Wu H."/>
            <person name="Zhao Y."/>
            <person name="Zhang J."/>
            <person name="Li Y."/>
            <person name="Zhou W."/>
            <person name="Zhang B."/>
            <person name="Hu W."/>
            <person name="Eijk M."/>
            <person name="Tang J."/>
            <person name="Witsenboer H."/>
            <person name="Zhao S."/>
            <person name="Li Z."/>
            <person name="Zhang A."/>
            <person name="Wang D."/>
            <person name="Liang C."/>
        </authorList>
    </citation>
    <scope>NUCLEOTIDE SEQUENCE [LARGE SCALE GENOMIC DNA]</scope>
    <source>
        <strain evidence="2">cv. G1812</strain>
    </source>
</reference>
<evidence type="ECO:0000313" key="2">
    <source>
        <dbReference type="EnsemblPlants" id="TuG1812G0500001255.01.T02"/>
    </source>
</evidence>
<dbReference type="EnsemblPlants" id="TuG1812G0500001255.01.T03">
    <property type="protein sequence ID" value="TuG1812G0500001255.01.T03"/>
    <property type="gene ID" value="TuG1812G0500001255.01"/>
</dbReference>
<dbReference type="EnsemblPlants" id="TuG1812G0500001255.01.T02">
    <property type="protein sequence ID" value="TuG1812G0500001255.01.T02"/>
    <property type="gene ID" value="TuG1812G0500001255.01"/>
</dbReference>
<evidence type="ECO:0000313" key="3">
    <source>
        <dbReference type="Proteomes" id="UP000015106"/>
    </source>
</evidence>
<dbReference type="Gramene" id="TuG1812G0500001255.01.T02">
    <property type="protein sequence ID" value="TuG1812G0500001255.01.T02"/>
    <property type="gene ID" value="TuG1812G0500001255.01"/>
</dbReference>
<sequence>PRPDATSPNHRPPRAPSPEISPLRAPPQTTHLRPRPPRIPRLAGSRCSRRKPPRIPAAPSLRRAPSSRRHVLDPAAPDPARSSRSSRLLSTAAREGPRHHATSSFRRCSAQAVHLRRPWNKCAFYGSAQNHACAMGVVLAEVQLAVARLLAKAEGTDKMLGGLGQARRRWRQA</sequence>
<feature type="compositionally biased region" description="Low complexity" evidence="1">
    <location>
        <begin position="73"/>
        <end position="90"/>
    </location>
</feature>
<organism evidence="2 3">
    <name type="scientific">Triticum urartu</name>
    <name type="common">Red wild einkorn</name>
    <name type="synonym">Crithodium urartu</name>
    <dbReference type="NCBI Taxonomy" id="4572"/>
    <lineage>
        <taxon>Eukaryota</taxon>
        <taxon>Viridiplantae</taxon>
        <taxon>Streptophyta</taxon>
        <taxon>Embryophyta</taxon>
        <taxon>Tracheophyta</taxon>
        <taxon>Spermatophyta</taxon>
        <taxon>Magnoliopsida</taxon>
        <taxon>Liliopsida</taxon>
        <taxon>Poales</taxon>
        <taxon>Poaceae</taxon>
        <taxon>BOP clade</taxon>
        <taxon>Pooideae</taxon>
        <taxon>Triticodae</taxon>
        <taxon>Triticeae</taxon>
        <taxon>Triticinae</taxon>
        <taxon>Triticum</taxon>
    </lineage>
</organism>